<evidence type="ECO:0000313" key="4">
    <source>
        <dbReference type="Proteomes" id="UP001153069"/>
    </source>
</evidence>
<accession>A0A9N8HXB8</accession>
<evidence type="ECO:0000313" key="3">
    <source>
        <dbReference type="EMBL" id="CAB9529256.1"/>
    </source>
</evidence>
<feature type="transmembrane region" description="Helical" evidence="2">
    <location>
        <begin position="68"/>
        <end position="89"/>
    </location>
</feature>
<proteinExistence type="predicted"/>
<dbReference type="EMBL" id="CAICTM010002441">
    <property type="protein sequence ID" value="CAB9529256.1"/>
    <property type="molecule type" value="Genomic_DNA"/>
</dbReference>
<feature type="transmembrane region" description="Helical" evidence="2">
    <location>
        <begin position="27"/>
        <end position="48"/>
    </location>
</feature>
<comment type="caution">
    <text evidence="3">The sequence shown here is derived from an EMBL/GenBank/DDBJ whole genome shotgun (WGS) entry which is preliminary data.</text>
</comment>
<protein>
    <submittedName>
        <fullName evidence="3">Uncharacterized protein</fullName>
    </submittedName>
</protein>
<feature type="region of interest" description="Disordered" evidence="1">
    <location>
        <begin position="123"/>
        <end position="142"/>
    </location>
</feature>
<feature type="compositionally biased region" description="Basic residues" evidence="1">
    <location>
        <begin position="130"/>
        <end position="142"/>
    </location>
</feature>
<keyword evidence="2" id="KW-0472">Membrane</keyword>
<reference evidence="3" key="1">
    <citation type="submission" date="2020-06" db="EMBL/GenBank/DDBJ databases">
        <authorList>
            <consortium name="Plant Systems Biology data submission"/>
        </authorList>
    </citation>
    <scope>NUCLEOTIDE SEQUENCE</scope>
    <source>
        <strain evidence="3">D6</strain>
    </source>
</reference>
<keyword evidence="4" id="KW-1185">Reference proteome</keyword>
<keyword evidence="2" id="KW-0812">Transmembrane</keyword>
<evidence type="ECO:0000256" key="1">
    <source>
        <dbReference type="SAM" id="MobiDB-lite"/>
    </source>
</evidence>
<gene>
    <name evidence="3" type="ORF">SEMRO_2443_G327840.1</name>
</gene>
<dbReference type="Proteomes" id="UP001153069">
    <property type="component" value="Unassembled WGS sequence"/>
</dbReference>
<name>A0A9N8HXB8_9STRA</name>
<evidence type="ECO:0000256" key="2">
    <source>
        <dbReference type="SAM" id="Phobius"/>
    </source>
</evidence>
<organism evidence="3 4">
    <name type="scientific">Seminavis robusta</name>
    <dbReference type="NCBI Taxonomy" id="568900"/>
    <lineage>
        <taxon>Eukaryota</taxon>
        <taxon>Sar</taxon>
        <taxon>Stramenopiles</taxon>
        <taxon>Ochrophyta</taxon>
        <taxon>Bacillariophyta</taxon>
        <taxon>Bacillariophyceae</taxon>
        <taxon>Bacillariophycidae</taxon>
        <taxon>Naviculales</taxon>
        <taxon>Naviculaceae</taxon>
        <taxon>Seminavis</taxon>
    </lineage>
</organism>
<dbReference type="AlphaFoldDB" id="A0A9N8HXB8"/>
<sequence>MYMDETDVFSKARDRAFTASQVEVNILFWRNMAVAFCVGTGMALSVAANLSLSHWDDLDETLQEKLPAIFTGALAVNFFNITVIIYLFARHVMRLVTVMYTQEDHTEQEDTPVSRHSLMGLLPSVVPPKRNPKKRRPTRETR</sequence>
<keyword evidence="2" id="KW-1133">Transmembrane helix</keyword>